<dbReference type="InterPro" id="IPR009060">
    <property type="entry name" value="UBA-like_sf"/>
</dbReference>
<protein>
    <recommendedName>
        <fullName evidence="3">CUE domain-containing protein</fullName>
    </recommendedName>
</protein>
<evidence type="ECO:0000313" key="2">
    <source>
        <dbReference type="Proteomes" id="UP000023152"/>
    </source>
</evidence>
<dbReference type="Proteomes" id="UP000023152">
    <property type="component" value="Unassembled WGS sequence"/>
</dbReference>
<accession>X6PFE5</accession>
<feature type="non-terminal residue" evidence="1">
    <location>
        <position position="153"/>
    </location>
</feature>
<sequence length="153" mass="18587">MLAQLQHTFPEINEEIISDVLEWFKQDVEKAKDILTWLAENTTNLQQQHYLLSLSKHFGDKLEKKTISQIWKYYNQIYVDTREKLKEICATSNLNELKEENEFKMLREMCLHILWNILKHPKHIKYRQINKQALYNYLFQKYHTLSANFIQVL</sequence>
<dbReference type="EMBL" id="ASPP01000732">
    <property type="protein sequence ID" value="ETO36372.1"/>
    <property type="molecule type" value="Genomic_DNA"/>
</dbReference>
<dbReference type="SUPFAM" id="SSF46934">
    <property type="entry name" value="UBA-like"/>
    <property type="match status" value="1"/>
</dbReference>
<proteinExistence type="predicted"/>
<gene>
    <name evidence="1" type="ORF">RFI_00691</name>
</gene>
<reference evidence="1 2" key="1">
    <citation type="journal article" date="2013" name="Curr. Biol.">
        <title>The Genome of the Foraminiferan Reticulomyxa filosa.</title>
        <authorList>
            <person name="Glockner G."/>
            <person name="Hulsmann N."/>
            <person name="Schleicher M."/>
            <person name="Noegel A.A."/>
            <person name="Eichinger L."/>
            <person name="Gallinger C."/>
            <person name="Pawlowski J."/>
            <person name="Sierra R."/>
            <person name="Euteneuer U."/>
            <person name="Pillet L."/>
            <person name="Moustafa A."/>
            <person name="Platzer M."/>
            <person name="Groth M."/>
            <person name="Szafranski K."/>
            <person name="Schliwa M."/>
        </authorList>
    </citation>
    <scope>NUCLEOTIDE SEQUENCE [LARGE SCALE GENOMIC DNA]</scope>
</reference>
<comment type="caution">
    <text evidence="1">The sequence shown here is derived from an EMBL/GenBank/DDBJ whole genome shotgun (WGS) entry which is preliminary data.</text>
</comment>
<name>X6PFE5_RETFI</name>
<dbReference type="AlphaFoldDB" id="X6PFE5"/>
<keyword evidence="2" id="KW-1185">Reference proteome</keyword>
<evidence type="ECO:0000313" key="1">
    <source>
        <dbReference type="EMBL" id="ETO36372.1"/>
    </source>
</evidence>
<organism evidence="1 2">
    <name type="scientific">Reticulomyxa filosa</name>
    <dbReference type="NCBI Taxonomy" id="46433"/>
    <lineage>
        <taxon>Eukaryota</taxon>
        <taxon>Sar</taxon>
        <taxon>Rhizaria</taxon>
        <taxon>Retaria</taxon>
        <taxon>Foraminifera</taxon>
        <taxon>Monothalamids</taxon>
        <taxon>Reticulomyxidae</taxon>
        <taxon>Reticulomyxa</taxon>
    </lineage>
</organism>
<evidence type="ECO:0008006" key="3">
    <source>
        <dbReference type="Google" id="ProtNLM"/>
    </source>
</evidence>
<dbReference type="CDD" id="cd14279">
    <property type="entry name" value="CUE"/>
    <property type="match status" value="1"/>
</dbReference>